<gene>
    <name evidence="1" type="ORF">LCGC14_1595150</name>
</gene>
<sequence length="555" mass="62572">PPPRCGAPMVYDPAAKVIVMFGGHDGLVRSDLRPSSGLGSRPGGLSDTWLYDVTTRQWRELKTRRRPPAQRLPKLLYDPTSRLVLLVTFAPGAAKGKATSTIWSLDLAKGRWRRRGRQTLPLSLSFQGTYANHTPLWDVVLDEAASLLIFRQNVEVKRVAWEQSAVMRLEVAKLPTEPLGESKPEPPIAPQVLPPDDPAWVAKLKALPANTWTPAKPRSRTATRRDWGNAACDPIHGHVYYFGGGHATYQVNDVAIYAVGANRWVHAPGDHNDFLPPVGWGGIAMGYRGGRHAHHMRNQYVALDGRMYVSTGGQRKWQRYGAIEAGQARQPRYAWFYDLDRGGAWRQLPVGKVTRGKGVDGDWGAVHVVDPAGRILGFAGYRKAYYSYRWPELFVSVYDIYRNELDVRKVPAPFPWRWPEARPFCYLAGKGRVFFYEYLYDKAKAKAIRHHTWVYDVKANRFIDLKPKRQPPGIATTVEYIPAQDAVFAVIDRKSQWVYSFARNTWAELPLAGAKPGFPGPYGQIVYAAKYGVLVTPRDGTRVMRPDVTKARWDD</sequence>
<evidence type="ECO:0000313" key="1">
    <source>
        <dbReference type="EMBL" id="KKM25422.1"/>
    </source>
</evidence>
<accession>A0A0F9ID58</accession>
<proteinExistence type="predicted"/>
<dbReference type="Gene3D" id="2.120.10.80">
    <property type="entry name" value="Kelch-type beta propeller"/>
    <property type="match status" value="2"/>
</dbReference>
<dbReference type="InterPro" id="IPR015915">
    <property type="entry name" value="Kelch-typ_b-propeller"/>
</dbReference>
<dbReference type="SUPFAM" id="SSF50965">
    <property type="entry name" value="Galactose oxidase, central domain"/>
    <property type="match status" value="2"/>
</dbReference>
<reference evidence="1" key="1">
    <citation type="journal article" date="2015" name="Nature">
        <title>Complex archaea that bridge the gap between prokaryotes and eukaryotes.</title>
        <authorList>
            <person name="Spang A."/>
            <person name="Saw J.H."/>
            <person name="Jorgensen S.L."/>
            <person name="Zaremba-Niedzwiedzka K."/>
            <person name="Martijn J."/>
            <person name="Lind A.E."/>
            <person name="van Eijk R."/>
            <person name="Schleper C."/>
            <person name="Guy L."/>
            <person name="Ettema T.J."/>
        </authorList>
    </citation>
    <scope>NUCLEOTIDE SEQUENCE</scope>
</reference>
<feature type="non-terminal residue" evidence="1">
    <location>
        <position position="1"/>
    </location>
</feature>
<name>A0A0F9ID58_9ZZZZ</name>
<comment type="caution">
    <text evidence="1">The sequence shown here is derived from an EMBL/GenBank/DDBJ whole genome shotgun (WGS) entry which is preliminary data.</text>
</comment>
<dbReference type="InterPro" id="IPR011043">
    <property type="entry name" value="Gal_Oxase/kelch_b-propeller"/>
</dbReference>
<dbReference type="AlphaFoldDB" id="A0A0F9ID58"/>
<dbReference type="EMBL" id="LAZR01012723">
    <property type="protein sequence ID" value="KKM25422.1"/>
    <property type="molecule type" value="Genomic_DNA"/>
</dbReference>
<organism evidence="1">
    <name type="scientific">marine sediment metagenome</name>
    <dbReference type="NCBI Taxonomy" id="412755"/>
    <lineage>
        <taxon>unclassified sequences</taxon>
        <taxon>metagenomes</taxon>
        <taxon>ecological metagenomes</taxon>
    </lineage>
</organism>
<protein>
    <submittedName>
        <fullName evidence="1">Uncharacterized protein</fullName>
    </submittedName>
</protein>